<evidence type="ECO:0000256" key="1">
    <source>
        <dbReference type="SAM" id="SignalP"/>
    </source>
</evidence>
<sequence>MKQKFKIAAFMMLLAVLLAGCSSSTSGSGGKDAIKIGIDTAAGGSLQIRAANAEGFFSDLNIDPKISNFAYGIDTINALLTEQTDTGLAADYVLLNSLNRGDIVVISSLSHSTEATIKESEFVAVKGIDKPADLKGKRIGVAKGTVSEYHWANYLATIGVSEKDIEYVPFSTPDEAIVGVKKGDIDAVLSSGAVLEKLKAIEGVHKIDDLSSANVSTSSYLVANKEFVKNNEKAVVNLLKGIKEGIAYVKENPDGTAEIAYKELKVKKEDTLRDLENINYTIGFTDEDIKHLSEMKQWLLDRGLLKKDYNIEDKLALDVLQEALPEAVTYKSE</sequence>
<keyword evidence="4" id="KW-1185">Reference proteome</keyword>
<feature type="domain" description="SsuA/THI5-like" evidence="2">
    <location>
        <begin position="50"/>
        <end position="254"/>
    </location>
</feature>
<name>A0A3S2W3D0_9BACI</name>
<comment type="caution">
    <text evidence="3">The sequence shown here is derived from an EMBL/GenBank/DDBJ whole genome shotgun (WGS) entry which is preliminary data.</text>
</comment>
<dbReference type="Proteomes" id="UP000288024">
    <property type="component" value="Unassembled WGS sequence"/>
</dbReference>
<keyword evidence="1" id="KW-0732">Signal</keyword>
<reference evidence="3 4" key="1">
    <citation type="submission" date="2019-01" db="EMBL/GenBank/DDBJ databases">
        <title>Bacillus sp. M5HDSG1-1, whole genome shotgun sequence.</title>
        <authorList>
            <person name="Tuo L."/>
        </authorList>
    </citation>
    <scope>NUCLEOTIDE SEQUENCE [LARGE SCALE GENOMIC DNA]</scope>
    <source>
        <strain evidence="3 4">M5HDSG1-1</strain>
    </source>
</reference>
<dbReference type="PROSITE" id="PS51257">
    <property type="entry name" value="PROKAR_LIPOPROTEIN"/>
    <property type="match status" value="1"/>
</dbReference>
<dbReference type="PANTHER" id="PTHR30024">
    <property type="entry name" value="ALIPHATIC SULFONATES-BINDING PROTEIN-RELATED"/>
    <property type="match status" value="1"/>
</dbReference>
<dbReference type="SUPFAM" id="SSF53850">
    <property type="entry name" value="Periplasmic binding protein-like II"/>
    <property type="match status" value="1"/>
</dbReference>
<evidence type="ECO:0000259" key="2">
    <source>
        <dbReference type="Pfam" id="PF09084"/>
    </source>
</evidence>
<evidence type="ECO:0000313" key="4">
    <source>
        <dbReference type="Proteomes" id="UP000288024"/>
    </source>
</evidence>
<evidence type="ECO:0000313" key="3">
    <source>
        <dbReference type="EMBL" id="RVT60903.1"/>
    </source>
</evidence>
<feature type="chain" id="PRO_5039332561" evidence="1">
    <location>
        <begin position="28"/>
        <end position="333"/>
    </location>
</feature>
<dbReference type="Pfam" id="PF09084">
    <property type="entry name" value="NMT1"/>
    <property type="match status" value="1"/>
</dbReference>
<protein>
    <submittedName>
        <fullName evidence="3">ABC transporter substrate-binding protein</fullName>
    </submittedName>
</protein>
<dbReference type="AlphaFoldDB" id="A0A3S2W3D0"/>
<gene>
    <name evidence="3" type="ORF">EM808_16945</name>
</gene>
<organism evidence="3 4">
    <name type="scientific">Niallia taxi</name>
    <dbReference type="NCBI Taxonomy" id="2499688"/>
    <lineage>
        <taxon>Bacteria</taxon>
        <taxon>Bacillati</taxon>
        <taxon>Bacillota</taxon>
        <taxon>Bacilli</taxon>
        <taxon>Bacillales</taxon>
        <taxon>Bacillaceae</taxon>
        <taxon>Niallia</taxon>
    </lineage>
</organism>
<accession>A0A3S2W3D0</accession>
<dbReference type="Gene3D" id="3.40.190.10">
    <property type="entry name" value="Periplasmic binding protein-like II"/>
    <property type="match status" value="2"/>
</dbReference>
<feature type="signal peptide" evidence="1">
    <location>
        <begin position="1"/>
        <end position="27"/>
    </location>
</feature>
<dbReference type="EMBL" id="RZTZ01000006">
    <property type="protein sequence ID" value="RVT60903.1"/>
    <property type="molecule type" value="Genomic_DNA"/>
</dbReference>
<dbReference type="InterPro" id="IPR015168">
    <property type="entry name" value="SsuA/THI5"/>
</dbReference>
<proteinExistence type="predicted"/>
<dbReference type="RefSeq" id="WP_127739375.1">
    <property type="nucleotide sequence ID" value="NZ_CP196003.1"/>
</dbReference>